<evidence type="ECO:0000313" key="2">
    <source>
        <dbReference type="Proteomes" id="UP000663722"/>
    </source>
</evidence>
<gene>
    <name evidence="1" type="ORF">dnm_050100</name>
</gene>
<reference evidence="1" key="1">
    <citation type="journal article" date="2021" name="Microb. Physiol.">
        <title>Proteogenomic Insights into the Physiology of Marine, Sulfate-Reducing, Filamentous Desulfonema limicola and Desulfonema magnum.</title>
        <authorList>
            <person name="Schnaars V."/>
            <person name="Wohlbrand L."/>
            <person name="Scheve S."/>
            <person name="Hinrichs C."/>
            <person name="Reinhardt R."/>
            <person name="Rabus R."/>
        </authorList>
    </citation>
    <scope>NUCLEOTIDE SEQUENCE</scope>
    <source>
        <strain evidence="1">4be13</strain>
    </source>
</reference>
<dbReference type="EMBL" id="CP061800">
    <property type="protein sequence ID" value="QTA88964.1"/>
    <property type="molecule type" value="Genomic_DNA"/>
</dbReference>
<dbReference type="KEGG" id="dmm:dnm_050100"/>
<protein>
    <submittedName>
        <fullName evidence="1">Uncharacterized protein</fullName>
    </submittedName>
</protein>
<dbReference type="AlphaFoldDB" id="A0A975GPL8"/>
<proteinExistence type="predicted"/>
<organism evidence="1 2">
    <name type="scientific">Desulfonema magnum</name>
    <dbReference type="NCBI Taxonomy" id="45655"/>
    <lineage>
        <taxon>Bacteria</taxon>
        <taxon>Pseudomonadati</taxon>
        <taxon>Thermodesulfobacteriota</taxon>
        <taxon>Desulfobacteria</taxon>
        <taxon>Desulfobacterales</taxon>
        <taxon>Desulfococcaceae</taxon>
        <taxon>Desulfonema</taxon>
    </lineage>
</organism>
<name>A0A975GPL8_9BACT</name>
<keyword evidence="2" id="KW-1185">Reference proteome</keyword>
<accession>A0A975GPL8</accession>
<dbReference type="Proteomes" id="UP000663722">
    <property type="component" value="Chromosome"/>
</dbReference>
<evidence type="ECO:0000313" key="1">
    <source>
        <dbReference type="EMBL" id="QTA88964.1"/>
    </source>
</evidence>
<sequence>MSFFNSDILCSDGDSFGLVTEGGVLKMSAVWWVSLRCTHPTFRADYFLENS</sequence>